<evidence type="ECO:0000313" key="2">
    <source>
        <dbReference type="EMBL" id="KAG5856143.1"/>
    </source>
</evidence>
<sequence>MWAGTAVHLNCCGGGGAAWLLNSVPLQSSCSTYTPALQGLLHCLIRNHHGFFCVHLMSCLEPVSLNRCPLSHFPHRLSLKDGLLPEEVGVTGRHELNMKKYFFLNQIINFIYLCFLLVEYCFLLSY</sequence>
<dbReference type="Proteomes" id="UP001044222">
    <property type="component" value="Unassembled WGS sequence"/>
</dbReference>
<dbReference type="AlphaFoldDB" id="A0A9D3MXS3"/>
<keyword evidence="1" id="KW-0812">Transmembrane</keyword>
<evidence type="ECO:0000313" key="3">
    <source>
        <dbReference type="Proteomes" id="UP001044222"/>
    </source>
</evidence>
<protein>
    <submittedName>
        <fullName evidence="2">Uncharacterized protein</fullName>
    </submittedName>
</protein>
<comment type="caution">
    <text evidence="2">The sequence shown here is derived from an EMBL/GenBank/DDBJ whole genome shotgun (WGS) entry which is preliminary data.</text>
</comment>
<evidence type="ECO:0000256" key="1">
    <source>
        <dbReference type="SAM" id="Phobius"/>
    </source>
</evidence>
<keyword evidence="3" id="KW-1185">Reference proteome</keyword>
<proteinExistence type="predicted"/>
<feature type="transmembrane region" description="Helical" evidence="1">
    <location>
        <begin position="102"/>
        <end position="125"/>
    </location>
</feature>
<keyword evidence="1" id="KW-1133">Transmembrane helix</keyword>
<accession>A0A9D3MXS3</accession>
<name>A0A9D3MXS3_ANGAN</name>
<gene>
    <name evidence="2" type="ORF">ANANG_G00004890</name>
</gene>
<organism evidence="2 3">
    <name type="scientific">Anguilla anguilla</name>
    <name type="common">European freshwater eel</name>
    <name type="synonym">Muraena anguilla</name>
    <dbReference type="NCBI Taxonomy" id="7936"/>
    <lineage>
        <taxon>Eukaryota</taxon>
        <taxon>Metazoa</taxon>
        <taxon>Chordata</taxon>
        <taxon>Craniata</taxon>
        <taxon>Vertebrata</taxon>
        <taxon>Euteleostomi</taxon>
        <taxon>Actinopterygii</taxon>
        <taxon>Neopterygii</taxon>
        <taxon>Teleostei</taxon>
        <taxon>Anguilliformes</taxon>
        <taxon>Anguillidae</taxon>
        <taxon>Anguilla</taxon>
    </lineage>
</organism>
<keyword evidence="1" id="KW-0472">Membrane</keyword>
<reference evidence="2" key="1">
    <citation type="submission" date="2021-01" db="EMBL/GenBank/DDBJ databases">
        <title>A chromosome-scale assembly of European eel, Anguilla anguilla.</title>
        <authorList>
            <person name="Henkel C."/>
            <person name="Jong-Raadsen S.A."/>
            <person name="Dufour S."/>
            <person name="Weltzien F.-A."/>
            <person name="Palstra A.P."/>
            <person name="Pelster B."/>
            <person name="Spaink H.P."/>
            <person name="Van Den Thillart G.E."/>
            <person name="Jansen H."/>
            <person name="Zahm M."/>
            <person name="Klopp C."/>
            <person name="Cedric C."/>
            <person name="Louis A."/>
            <person name="Berthelot C."/>
            <person name="Parey E."/>
            <person name="Roest Crollius H."/>
            <person name="Montfort J."/>
            <person name="Robinson-Rechavi M."/>
            <person name="Bucao C."/>
            <person name="Bouchez O."/>
            <person name="Gislard M."/>
            <person name="Lluch J."/>
            <person name="Milhes M."/>
            <person name="Lampietro C."/>
            <person name="Lopez Roques C."/>
            <person name="Donnadieu C."/>
            <person name="Braasch I."/>
            <person name="Desvignes T."/>
            <person name="Postlethwait J."/>
            <person name="Bobe J."/>
            <person name="Guiguen Y."/>
            <person name="Dirks R."/>
        </authorList>
    </citation>
    <scope>NUCLEOTIDE SEQUENCE</scope>
    <source>
        <strain evidence="2">Tag_6206</strain>
        <tissue evidence="2">Liver</tissue>
    </source>
</reference>
<dbReference type="EMBL" id="JAFIRN010000001">
    <property type="protein sequence ID" value="KAG5856143.1"/>
    <property type="molecule type" value="Genomic_DNA"/>
</dbReference>